<evidence type="ECO:0000313" key="5">
    <source>
        <dbReference type="EMBL" id="MBM9477752.1"/>
    </source>
</evidence>
<feature type="domain" description="Solute-binding protein family 3/N-terminal" evidence="4">
    <location>
        <begin position="99"/>
        <end position="327"/>
    </location>
</feature>
<dbReference type="SUPFAM" id="SSF53850">
    <property type="entry name" value="Periplasmic binding protein-like II"/>
    <property type="match status" value="1"/>
</dbReference>
<dbReference type="InterPro" id="IPR001638">
    <property type="entry name" value="Solute-binding_3/MltF_N"/>
</dbReference>
<evidence type="ECO:0000256" key="1">
    <source>
        <dbReference type="ARBA" id="ARBA00022729"/>
    </source>
</evidence>
<dbReference type="Gene3D" id="3.40.190.10">
    <property type="entry name" value="Periplasmic binding protein-like II"/>
    <property type="match status" value="2"/>
</dbReference>
<evidence type="ECO:0000313" key="6">
    <source>
        <dbReference type="Proteomes" id="UP000663801"/>
    </source>
</evidence>
<dbReference type="SMART" id="SM00062">
    <property type="entry name" value="PBPb"/>
    <property type="match status" value="1"/>
</dbReference>
<name>A0A939C733_9ACTN</name>
<gene>
    <name evidence="5" type="ORF">JL107_14970</name>
</gene>
<keyword evidence="1 3" id="KW-0732">Signal</keyword>
<dbReference type="RefSeq" id="WP_205257863.1">
    <property type="nucleotide sequence ID" value="NZ_BAAAPV010000005.1"/>
</dbReference>
<dbReference type="Proteomes" id="UP000663801">
    <property type="component" value="Unassembled WGS sequence"/>
</dbReference>
<dbReference type="PROSITE" id="PS51257">
    <property type="entry name" value="PROKAR_LIPOPROTEIN"/>
    <property type="match status" value="1"/>
</dbReference>
<feature type="region of interest" description="Disordered" evidence="2">
    <location>
        <begin position="26"/>
        <end position="75"/>
    </location>
</feature>
<proteinExistence type="predicted"/>
<dbReference type="Pfam" id="PF00497">
    <property type="entry name" value="SBP_bac_3"/>
    <property type="match status" value="1"/>
</dbReference>
<comment type="caution">
    <text evidence="5">The sequence shown here is derived from an EMBL/GenBank/DDBJ whole genome shotgun (WGS) entry which is preliminary data.</text>
</comment>
<evidence type="ECO:0000259" key="4">
    <source>
        <dbReference type="SMART" id="SM00062"/>
    </source>
</evidence>
<evidence type="ECO:0000256" key="2">
    <source>
        <dbReference type="SAM" id="MobiDB-lite"/>
    </source>
</evidence>
<evidence type="ECO:0000256" key="3">
    <source>
        <dbReference type="SAM" id="SignalP"/>
    </source>
</evidence>
<accession>A0A939C733</accession>
<dbReference type="CDD" id="cd13530">
    <property type="entry name" value="PBP2_peptides_like"/>
    <property type="match status" value="1"/>
</dbReference>
<reference evidence="5" key="1">
    <citation type="submission" date="2021-01" db="EMBL/GenBank/DDBJ databases">
        <title>KCTC 19127 draft genome.</title>
        <authorList>
            <person name="An D."/>
        </authorList>
    </citation>
    <scope>NUCLEOTIDE SEQUENCE</scope>
    <source>
        <strain evidence="5">KCTC 19127</strain>
    </source>
</reference>
<protein>
    <submittedName>
        <fullName evidence="5">Amino acid ABC transporter substrate-binding protein</fullName>
    </submittedName>
</protein>
<dbReference type="EMBL" id="JAERWL010000012">
    <property type="protein sequence ID" value="MBM9477752.1"/>
    <property type="molecule type" value="Genomic_DNA"/>
</dbReference>
<sequence length="333" mass="33526">MHVRRLLPALVGAGLLTVAACGGTSGTTTVSSPATSGAAVSTTASTPTSGASASTSSSAAGSATETGTMSGGSSAATGAAVALPADCTPDQLATRVPGTFTFATDEPAYEPWVVNNDPASGDGFESAVAYAAAEKLGYTRDQVAWTRVAFNQALAGTGESFDADVNQFTITPERAQVVDFSSGYYDLTQTVITVAGSPISGATTIDALKGARLGGQIGTTSLTAINEQIVPTEAPAVFDTNELAAQALQNGQIDGLVVDPPTAFYLTAAQLTDGQIVGQLPPAAQPEQLGMLLAKDSPLTTCVSAAVDALRSEGTLDALADEWLPTRTVTELS</sequence>
<dbReference type="AlphaFoldDB" id="A0A939C733"/>
<feature type="signal peptide" evidence="3">
    <location>
        <begin position="1"/>
        <end position="20"/>
    </location>
</feature>
<dbReference type="PANTHER" id="PTHR35936:SF19">
    <property type="entry name" value="AMINO-ACID-BINDING PROTEIN YXEM-RELATED"/>
    <property type="match status" value="1"/>
</dbReference>
<dbReference type="PANTHER" id="PTHR35936">
    <property type="entry name" value="MEMBRANE-BOUND LYTIC MUREIN TRANSGLYCOSYLASE F"/>
    <property type="match status" value="1"/>
</dbReference>
<feature type="chain" id="PRO_5039599642" evidence="3">
    <location>
        <begin position="21"/>
        <end position="333"/>
    </location>
</feature>
<keyword evidence="6" id="KW-1185">Reference proteome</keyword>
<organism evidence="5 6">
    <name type="scientific">Nakamurella flavida</name>
    <dbReference type="NCBI Taxonomy" id="363630"/>
    <lineage>
        <taxon>Bacteria</taxon>
        <taxon>Bacillati</taxon>
        <taxon>Actinomycetota</taxon>
        <taxon>Actinomycetes</taxon>
        <taxon>Nakamurellales</taxon>
        <taxon>Nakamurellaceae</taxon>
        <taxon>Nakamurella</taxon>
    </lineage>
</organism>